<accession>A0A2K3PDD9</accession>
<sequence>MKEWILERALETDSHQECIGLLELILLGLLLVVVVMEEVEEEFELEMMNSCYGSVAQLHFAVTN</sequence>
<gene>
    <name evidence="1" type="ORF">L195_g009925</name>
</gene>
<dbReference type="EMBL" id="ASHM01005950">
    <property type="protein sequence ID" value="PNY13275.1"/>
    <property type="molecule type" value="Genomic_DNA"/>
</dbReference>
<protein>
    <submittedName>
        <fullName evidence="1">Uncharacterized protein</fullName>
    </submittedName>
</protein>
<dbReference type="Proteomes" id="UP000236291">
    <property type="component" value="Unassembled WGS sequence"/>
</dbReference>
<comment type="caution">
    <text evidence="1">The sequence shown here is derived from an EMBL/GenBank/DDBJ whole genome shotgun (WGS) entry which is preliminary data.</text>
</comment>
<reference evidence="1 2" key="2">
    <citation type="journal article" date="2017" name="Front. Plant Sci.">
        <title>Gene Classification and Mining of Molecular Markers Useful in Red Clover (Trifolium pratense) Breeding.</title>
        <authorList>
            <person name="Istvanek J."/>
            <person name="Dluhosova J."/>
            <person name="Dluhos P."/>
            <person name="Patkova L."/>
            <person name="Nedelnik J."/>
            <person name="Repkova J."/>
        </authorList>
    </citation>
    <scope>NUCLEOTIDE SEQUENCE [LARGE SCALE GENOMIC DNA]</scope>
    <source>
        <strain evidence="2">cv. Tatra</strain>
        <tissue evidence="1">Young leaves</tissue>
    </source>
</reference>
<organism evidence="1 2">
    <name type="scientific">Trifolium pratense</name>
    <name type="common">Red clover</name>
    <dbReference type="NCBI Taxonomy" id="57577"/>
    <lineage>
        <taxon>Eukaryota</taxon>
        <taxon>Viridiplantae</taxon>
        <taxon>Streptophyta</taxon>
        <taxon>Embryophyta</taxon>
        <taxon>Tracheophyta</taxon>
        <taxon>Spermatophyta</taxon>
        <taxon>Magnoliopsida</taxon>
        <taxon>eudicotyledons</taxon>
        <taxon>Gunneridae</taxon>
        <taxon>Pentapetalae</taxon>
        <taxon>rosids</taxon>
        <taxon>fabids</taxon>
        <taxon>Fabales</taxon>
        <taxon>Fabaceae</taxon>
        <taxon>Papilionoideae</taxon>
        <taxon>50 kb inversion clade</taxon>
        <taxon>NPAAA clade</taxon>
        <taxon>Hologalegina</taxon>
        <taxon>IRL clade</taxon>
        <taxon>Trifolieae</taxon>
        <taxon>Trifolium</taxon>
    </lineage>
</organism>
<name>A0A2K3PDD9_TRIPR</name>
<reference evidence="1 2" key="1">
    <citation type="journal article" date="2014" name="Am. J. Bot.">
        <title>Genome assembly and annotation for red clover (Trifolium pratense; Fabaceae).</title>
        <authorList>
            <person name="Istvanek J."/>
            <person name="Jaros M."/>
            <person name="Krenek A."/>
            <person name="Repkova J."/>
        </authorList>
    </citation>
    <scope>NUCLEOTIDE SEQUENCE [LARGE SCALE GENOMIC DNA]</scope>
    <source>
        <strain evidence="2">cv. Tatra</strain>
        <tissue evidence="1">Young leaves</tissue>
    </source>
</reference>
<dbReference type="AlphaFoldDB" id="A0A2K3PDD9"/>
<evidence type="ECO:0000313" key="1">
    <source>
        <dbReference type="EMBL" id="PNY13275.1"/>
    </source>
</evidence>
<evidence type="ECO:0000313" key="2">
    <source>
        <dbReference type="Proteomes" id="UP000236291"/>
    </source>
</evidence>
<proteinExistence type="predicted"/>